<evidence type="ECO:0000256" key="1">
    <source>
        <dbReference type="ARBA" id="ARBA00022801"/>
    </source>
</evidence>
<dbReference type="InterPro" id="IPR002508">
    <property type="entry name" value="MurNAc-LAA_cat"/>
</dbReference>
<dbReference type="InterPro" id="IPR050695">
    <property type="entry name" value="N-acetylmuramoyl_amidase_3"/>
</dbReference>
<dbReference type="GO" id="GO:0009253">
    <property type="term" value="P:peptidoglycan catabolic process"/>
    <property type="evidence" value="ECO:0007669"/>
    <property type="project" value="InterPro"/>
</dbReference>
<evidence type="ECO:0000259" key="3">
    <source>
        <dbReference type="SMART" id="SM00646"/>
    </source>
</evidence>
<name>A0A7R7EN37_9FIRM</name>
<dbReference type="EMBL" id="AP024169">
    <property type="protein sequence ID" value="BCN31610.1"/>
    <property type="molecule type" value="Genomic_DNA"/>
</dbReference>
<protein>
    <submittedName>
        <fullName evidence="4">N-acetylmuramoyl-L-alanine amidase</fullName>
    </submittedName>
</protein>
<evidence type="ECO:0000313" key="4">
    <source>
        <dbReference type="EMBL" id="BCN31610.1"/>
    </source>
</evidence>
<dbReference type="SUPFAM" id="SSF53187">
    <property type="entry name" value="Zn-dependent exopeptidases"/>
    <property type="match status" value="1"/>
</dbReference>
<dbReference type="Pfam" id="PF01520">
    <property type="entry name" value="Amidase_3"/>
    <property type="match status" value="1"/>
</dbReference>
<feature type="signal peptide" evidence="2">
    <location>
        <begin position="1"/>
        <end position="22"/>
    </location>
</feature>
<dbReference type="GO" id="GO:0008745">
    <property type="term" value="F:N-acetylmuramoyl-L-alanine amidase activity"/>
    <property type="evidence" value="ECO:0007669"/>
    <property type="project" value="InterPro"/>
</dbReference>
<dbReference type="PANTHER" id="PTHR30404:SF0">
    <property type="entry name" value="N-ACETYLMURAMOYL-L-ALANINE AMIDASE AMIC"/>
    <property type="match status" value="1"/>
</dbReference>
<sequence length="258" mass="28123">MNRAIRKLAFLLCIIFAIVTCDQLLLPSQEANVQAKASNYANQIFLSRTTSKKVIVIDAGHQRHANTAKEPIGPGASTKKAKVTGGTSGVSTGLAEYQLNLSVAKLLKKELVKRGYKVIMIRETNNVNISNSERAKIANKANADAFIRIHANGSVNRKDNGIMTICQTKSNPYNGKLYSKSYSLSSNVLKSMLKSTGANSKGVWRTDTMSGINWCKVPVTIIEMGFMSNPKEDSLMATSKYQKKLVTGIANGIDAYLK</sequence>
<dbReference type="KEGG" id="ahb:bsdtb5_29050"/>
<dbReference type="Gene3D" id="3.40.630.40">
    <property type="entry name" value="Zn-dependent exopeptidases"/>
    <property type="match status" value="1"/>
</dbReference>
<dbReference type="CDD" id="cd02696">
    <property type="entry name" value="MurNAc-LAA"/>
    <property type="match status" value="1"/>
</dbReference>
<gene>
    <name evidence="4" type="ORF">bsdtb5_29050</name>
</gene>
<proteinExistence type="predicted"/>
<accession>A0A7R7EN37</accession>
<evidence type="ECO:0000313" key="5">
    <source>
        <dbReference type="Proteomes" id="UP000595897"/>
    </source>
</evidence>
<organism evidence="4 5">
    <name type="scientific">Anaeromicropila herbilytica</name>
    <dbReference type="NCBI Taxonomy" id="2785025"/>
    <lineage>
        <taxon>Bacteria</taxon>
        <taxon>Bacillati</taxon>
        <taxon>Bacillota</taxon>
        <taxon>Clostridia</taxon>
        <taxon>Lachnospirales</taxon>
        <taxon>Lachnospiraceae</taxon>
        <taxon>Anaeromicropila</taxon>
    </lineage>
</organism>
<feature type="chain" id="PRO_5038779509" evidence="2">
    <location>
        <begin position="23"/>
        <end position="258"/>
    </location>
</feature>
<dbReference type="SMART" id="SM00646">
    <property type="entry name" value="Ami_3"/>
    <property type="match status" value="1"/>
</dbReference>
<keyword evidence="2" id="KW-0732">Signal</keyword>
<dbReference type="GO" id="GO:0030288">
    <property type="term" value="C:outer membrane-bounded periplasmic space"/>
    <property type="evidence" value="ECO:0007669"/>
    <property type="project" value="TreeGrafter"/>
</dbReference>
<evidence type="ECO:0000256" key="2">
    <source>
        <dbReference type="SAM" id="SignalP"/>
    </source>
</evidence>
<feature type="domain" description="MurNAc-LAA" evidence="3">
    <location>
        <begin position="135"/>
        <end position="254"/>
    </location>
</feature>
<dbReference type="PANTHER" id="PTHR30404">
    <property type="entry name" value="N-ACETYLMURAMOYL-L-ALANINE AMIDASE"/>
    <property type="match status" value="1"/>
</dbReference>
<keyword evidence="1" id="KW-0378">Hydrolase</keyword>
<dbReference type="Proteomes" id="UP000595897">
    <property type="component" value="Chromosome"/>
</dbReference>
<reference evidence="4 5" key="1">
    <citation type="submission" date="2020-11" db="EMBL/GenBank/DDBJ databases">
        <title>Draft genome sequencing of a Lachnospiraceae strain isolated from anoxic soil subjected to BSD treatment.</title>
        <authorList>
            <person name="Uek A."/>
            <person name="Tonouchi A."/>
        </authorList>
    </citation>
    <scope>NUCLEOTIDE SEQUENCE [LARGE SCALE GENOMIC DNA]</scope>
    <source>
        <strain evidence="4 5">TB5</strain>
    </source>
</reference>
<dbReference type="AlphaFoldDB" id="A0A7R7EN37"/>
<dbReference type="RefSeq" id="WP_271712721.1">
    <property type="nucleotide sequence ID" value="NZ_AP024169.1"/>
</dbReference>
<keyword evidence="5" id="KW-1185">Reference proteome</keyword>